<sequence length="62" mass="6963">MVTSLLFVSCLIKAAMLASSSVHQECVLLSTLFLYSFCSQMHLFGCKSPSGFFHVKFDIFYT</sequence>
<proteinExistence type="predicted"/>
<protein>
    <submittedName>
        <fullName evidence="2">Uncharacterized protein</fullName>
    </submittedName>
</protein>
<dbReference type="HOGENOM" id="CLU_2907710_0_0_1"/>
<evidence type="ECO:0000256" key="1">
    <source>
        <dbReference type="SAM" id="SignalP"/>
    </source>
</evidence>
<evidence type="ECO:0000313" key="2">
    <source>
        <dbReference type="EnsemblPlants" id="OB05G28790.1"/>
    </source>
</evidence>
<name>J3M8F5_ORYBR</name>
<reference evidence="2" key="2">
    <citation type="submission" date="2013-04" db="UniProtKB">
        <authorList>
            <consortium name="EnsemblPlants"/>
        </authorList>
    </citation>
    <scope>IDENTIFICATION</scope>
</reference>
<dbReference type="Proteomes" id="UP000006038">
    <property type="component" value="Chromosome 5"/>
</dbReference>
<dbReference type="Gramene" id="OB05G28790.1">
    <property type="protein sequence ID" value="OB05G28790.1"/>
    <property type="gene ID" value="OB05G28790"/>
</dbReference>
<organism evidence="2">
    <name type="scientific">Oryza brachyantha</name>
    <name type="common">malo sina</name>
    <dbReference type="NCBI Taxonomy" id="4533"/>
    <lineage>
        <taxon>Eukaryota</taxon>
        <taxon>Viridiplantae</taxon>
        <taxon>Streptophyta</taxon>
        <taxon>Embryophyta</taxon>
        <taxon>Tracheophyta</taxon>
        <taxon>Spermatophyta</taxon>
        <taxon>Magnoliopsida</taxon>
        <taxon>Liliopsida</taxon>
        <taxon>Poales</taxon>
        <taxon>Poaceae</taxon>
        <taxon>BOP clade</taxon>
        <taxon>Oryzoideae</taxon>
        <taxon>Oryzeae</taxon>
        <taxon>Oryzinae</taxon>
        <taxon>Oryza</taxon>
    </lineage>
</organism>
<keyword evidence="3" id="KW-1185">Reference proteome</keyword>
<accession>J3M8F5</accession>
<dbReference type="AlphaFoldDB" id="J3M8F5"/>
<feature type="signal peptide" evidence="1">
    <location>
        <begin position="1"/>
        <end position="20"/>
    </location>
</feature>
<evidence type="ECO:0000313" key="3">
    <source>
        <dbReference type="Proteomes" id="UP000006038"/>
    </source>
</evidence>
<keyword evidence="1" id="KW-0732">Signal</keyword>
<reference evidence="2" key="1">
    <citation type="journal article" date="2013" name="Nat. Commun.">
        <title>Whole-genome sequencing of Oryza brachyantha reveals mechanisms underlying Oryza genome evolution.</title>
        <authorList>
            <person name="Chen J."/>
            <person name="Huang Q."/>
            <person name="Gao D."/>
            <person name="Wang J."/>
            <person name="Lang Y."/>
            <person name="Liu T."/>
            <person name="Li B."/>
            <person name="Bai Z."/>
            <person name="Luis Goicoechea J."/>
            <person name="Liang C."/>
            <person name="Chen C."/>
            <person name="Zhang W."/>
            <person name="Sun S."/>
            <person name="Liao Y."/>
            <person name="Zhang X."/>
            <person name="Yang L."/>
            <person name="Song C."/>
            <person name="Wang M."/>
            <person name="Shi J."/>
            <person name="Liu G."/>
            <person name="Liu J."/>
            <person name="Zhou H."/>
            <person name="Zhou W."/>
            <person name="Yu Q."/>
            <person name="An N."/>
            <person name="Chen Y."/>
            <person name="Cai Q."/>
            <person name="Wang B."/>
            <person name="Liu B."/>
            <person name="Min J."/>
            <person name="Huang Y."/>
            <person name="Wu H."/>
            <person name="Li Z."/>
            <person name="Zhang Y."/>
            <person name="Yin Y."/>
            <person name="Song W."/>
            <person name="Jiang J."/>
            <person name="Jackson S.A."/>
            <person name="Wing R.A."/>
            <person name="Wang J."/>
            <person name="Chen M."/>
        </authorList>
    </citation>
    <scope>NUCLEOTIDE SEQUENCE [LARGE SCALE GENOMIC DNA]</scope>
    <source>
        <strain evidence="2">cv. IRGC 101232</strain>
    </source>
</reference>
<dbReference type="EnsemblPlants" id="OB05G28790.1">
    <property type="protein sequence ID" value="OB05G28790.1"/>
    <property type="gene ID" value="OB05G28790"/>
</dbReference>
<feature type="chain" id="PRO_5003773223" evidence="1">
    <location>
        <begin position="21"/>
        <end position="62"/>
    </location>
</feature>